<accession>A0A8J3N6Y4</accession>
<dbReference type="EMBL" id="BNJK01000003">
    <property type="protein sequence ID" value="GHP00868.1"/>
    <property type="molecule type" value="Genomic_DNA"/>
</dbReference>
<proteinExistence type="predicted"/>
<evidence type="ECO:0000256" key="1">
    <source>
        <dbReference type="SAM" id="MobiDB-lite"/>
    </source>
</evidence>
<organism evidence="2 3">
    <name type="scientific">Reticulibacter mediterranei</name>
    <dbReference type="NCBI Taxonomy" id="2778369"/>
    <lineage>
        <taxon>Bacteria</taxon>
        <taxon>Bacillati</taxon>
        <taxon>Chloroflexota</taxon>
        <taxon>Ktedonobacteria</taxon>
        <taxon>Ktedonobacterales</taxon>
        <taxon>Reticulibacteraceae</taxon>
        <taxon>Reticulibacter</taxon>
    </lineage>
</organism>
<reference evidence="2" key="1">
    <citation type="submission" date="2020-10" db="EMBL/GenBank/DDBJ databases">
        <title>Taxonomic study of unclassified bacteria belonging to the class Ktedonobacteria.</title>
        <authorList>
            <person name="Yabe S."/>
            <person name="Wang C.M."/>
            <person name="Zheng Y."/>
            <person name="Sakai Y."/>
            <person name="Cavaletti L."/>
            <person name="Monciardini P."/>
            <person name="Donadio S."/>
        </authorList>
    </citation>
    <scope>NUCLEOTIDE SEQUENCE</scope>
    <source>
        <strain evidence="2">ID150040</strain>
    </source>
</reference>
<evidence type="ECO:0000313" key="2">
    <source>
        <dbReference type="EMBL" id="GHP00868.1"/>
    </source>
</evidence>
<dbReference type="Proteomes" id="UP000597444">
    <property type="component" value="Unassembled WGS sequence"/>
</dbReference>
<comment type="caution">
    <text evidence="2">The sequence shown here is derived from an EMBL/GenBank/DDBJ whole genome shotgun (WGS) entry which is preliminary data.</text>
</comment>
<protein>
    <submittedName>
        <fullName evidence="2">Uncharacterized protein</fullName>
    </submittedName>
</protein>
<evidence type="ECO:0000313" key="3">
    <source>
        <dbReference type="Proteomes" id="UP000597444"/>
    </source>
</evidence>
<sequence length="108" mass="12171">MCLELPLDGFFIVERQVIQCQAFTQKRKKEKIVLAQERVSVDFPPLTFSTSSIQGQVRNTRLSKREAEGTPTQQVARESCAGSLMPKTVIKIRWNNEALESHNPPSIG</sequence>
<dbReference type="AlphaFoldDB" id="A0A8J3N6Y4"/>
<gene>
    <name evidence="2" type="ORF">KSF_109150</name>
</gene>
<feature type="region of interest" description="Disordered" evidence="1">
    <location>
        <begin position="57"/>
        <end position="76"/>
    </location>
</feature>
<keyword evidence="3" id="KW-1185">Reference proteome</keyword>
<name>A0A8J3N6Y4_9CHLR</name>